<evidence type="ECO:0000313" key="1">
    <source>
        <dbReference type="Proteomes" id="UP000887576"/>
    </source>
</evidence>
<accession>A0AC34QG86</accession>
<organism evidence="1 2">
    <name type="scientific">Panagrolaimus sp. JU765</name>
    <dbReference type="NCBI Taxonomy" id="591449"/>
    <lineage>
        <taxon>Eukaryota</taxon>
        <taxon>Metazoa</taxon>
        <taxon>Ecdysozoa</taxon>
        <taxon>Nematoda</taxon>
        <taxon>Chromadorea</taxon>
        <taxon>Rhabditida</taxon>
        <taxon>Tylenchina</taxon>
        <taxon>Panagrolaimomorpha</taxon>
        <taxon>Panagrolaimoidea</taxon>
        <taxon>Panagrolaimidae</taxon>
        <taxon>Panagrolaimus</taxon>
    </lineage>
</organism>
<name>A0AC34QG86_9BILA</name>
<dbReference type="Proteomes" id="UP000887576">
    <property type="component" value="Unplaced"/>
</dbReference>
<protein>
    <submittedName>
        <fullName evidence="2">Uncharacterized protein</fullName>
    </submittedName>
</protein>
<evidence type="ECO:0000313" key="2">
    <source>
        <dbReference type="WBParaSite" id="JU765_v2.g16088.t1"/>
    </source>
</evidence>
<proteinExistence type="predicted"/>
<sequence>MQRMARTWLQTGEKRDSSSVVCHQCNGWHGRGYKPAKNAVSTCDNRNNECSTQQYCVKIIDPIDPDAHYVTFKSDCWYQTTIVTNTTVTATVMNKKCYTWSDGGTPPKQYLYCFCNDKDFCNAAEPKSFSFFIFGLSLLLIFK</sequence>
<reference evidence="2" key="1">
    <citation type="submission" date="2022-11" db="UniProtKB">
        <authorList>
            <consortium name="WormBaseParasite"/>
        </authorList>
    </citation>
    <scope>IDENTIFICATION</scope>
</reference>
<dbReference type="WBParaSite" id="JU765_v2.g16088.t1">
    <property type="protein sequence ID" value="JU765_v2.g16088.t1"/>
    <property type="gene ID" value="JU765_v2.g16088"/>
</dbReference>